<feature type="domain" description="G-protein coupled receptors family 1 profile" evidence="6">
    <location>
        <begin position="66"/>
        <end position="322"/>
    </location>
</feature>
<keyword evidence="2 5" id="KW-0812">Transmembrane</keyword>
<feature type="transmembrane region" description="Helical" evidence="5">
    <location>
        <begin position="212"/>
        <end position="236"/>
    </location>
</feature>
<evidence type="ECO:0000256" key="5">
    <source>
        <dbReference type="SAM" id="Phobius"/>
    </source>
</evidence>
<accession>A0A8S3VPS4</accession>
<dbReference type="SUPFAM" id="SSF81321">
    <property type="entry name" value="Family A G protein-coupled receptor-like"/>
    <property type="match status" value="1"/>
</dbReference>
<evidence type="ECO:0000313" key="8">
    <source>
        <dbReference type="Proteomes" id="UP000683360"/>
    </source>
</evidence>
<feature type="transmembrane region" description="Helical" evidence="5">
    <location>
        <begin position="50"/>
        <end position="74"/>
    </location>
</feature>
<keyword evidence="8" id="KW-1185">Reference proteome</keyword>
<protein>
    <recommendedName>
        <fullName evidence="6">G-protein coupled receptors family 1 profile domain-containing protein</fullName>
    </recommendedName>
</protein>
<comment type="subcellular location">
    <subcellularLocation>
        <location evidence="1">Membrane</location>
    </subcellularLocation>
</comment>
<proteinExistence type="predicted"/>
<evidence type="ECO:0000259" key="6">
    <source>
        <dbReference type="PROSITE" id="PS50262"/>
    </source>
</evidence>
<comment type="caution">
    <text evidence="7">The sequence shown here is derived from an EMBL/GenBank/DDBJ whole genome shotgun (WGS) entry which is preliminary data.</text>
</comment>
<evidence type="ECO:0000256" key="3">
    <source>
        <dbReference type="ARBA" id="ARBA00022989"/>
    </source>
</evidence>
<name>A0A8S3VPS4_MYTED</name>
<evidence type="ECO:0000256" key="2">
    <source>
        <dbReference type="ARBA" id="ARBA00022692"/>
    </source>
</evidence>
<gene>
    <name evidence="7" type="ORF">MEDL_68644</name>
</gene>
<evidence type="ECO:0000256" key="4">
    <source>
        <dbReference type="ARBA" id="ARBA00023136"/>
    </source>
</evidence>
<dbReference type="InterPro" id="IPR017452">
    <property type="entry name" value="GPCR_Rhodpsn_7TM"/>
</dbReference>
<sequence>MDHLENFRITENSSWSLPDNTTGNTDMYQVRSGDLLMSLTSFESVFEHKIMVLAFCYIPLLFLIVTTVRLVFVLKSQETLQTHRNILIAAYLISDGFILLNRTVFITFILTSEEVILRQHYVVLELFLTCFFFQSNLIFLTLLSLEKLLFINYVYIHNRVFCSVKRTIAYVFIAGVFSLLIFLRLFMINPAVSVLSPGFLHLSQNNANYSDTLPIMSALVSVICIVVCIGSSFKILHFALNQPIRNVATYRGIQTGCNRSVLHKQKFSDLISKSKYIIFPVMCIPFEYVFQMPAIIMNFSDTTQRIILTTLMIVRIFHPCFLFGNNRSLRNALLSRRNPAPFWLKDIQQEIILRRVGHSSVVDNSEKLLNKN</sequence>
<keyword evidence="3 5" id="KW-1133">Transmembrane helix</keyword>
<feature type="transmembrane region" description="Helical" evidence="5">
    <location>
        <begin position="276"/>
        <end position="300"/>
    </location>
</feature>
<dbReference type="EMBL" id="CAJPWZ010003328">
    <property type="protein sequence ID" value="CAG2257404.1"/>
    <property type="molecule type" value="Genomic_DNA"/>
</dbReference>
<feature type="transmembrane region" description="Helical" evidence="5">
    <location>
        <begin position="306"/>
        <end position="324"/>
    </location>
</feature>
<organism evidence="7 8">
    <name type="scientific">Mytilus edulis</name>
    <name type="common">Blue mussel</name>
    <dbReference type="NCBI Taxonomy" id="6550"/>
    <lineage>
        <taxon>Eukaryota</taxon>
        <taxon>Metazoa</taxon>
        <taxon>Spiralia</taxon>
        <taxon>Lophotrochozoa</taxon>
        <taxon>Mollusca</taxon>
        <taxon>Bivalvia</taxon>
        <taxon>Autobranchia</taxon>
        <taxon>Pteriomorphia</taxon>
        <taxon>Mytilida</taxon>
        <taxon>Mytiloidea</taxon>
        <taxon>Mytilidae</taxon>
        <taxon>Mytilinae</taxon>
        <taxon>Mytilus</taxon>
    </lineage>
</organism>
<feature type="transmembrane region" description="Helical" evidence="5">
    <location>
        <begin position="168"/>
        <end position="192"/>
    </location>
</feature>
<feature type="transmembrane region" description="Helical" evidence="5">
    <location>
        <begin position="86"/>
        <end position="111"/>
    </location>
</feature>
<evidence type="ECO:0000313" key="7">
    <source>
        <dbReference type="EMBL" id="CAG2257404.1"/>
    </source>
</evidence>
<dbReference type="GO" id="GO:0016020">
    <property type="term" value="C:membrane"/>
    <property type="evidence" value="ECO:0007669"/>
    <property type="project" value="UniProtKB-SubCell"/>
</dbReference>
<dbReference type="Proteomes" id="UP000683360">
    <property type="component" value="Unassembled WGS sequence"/>
</dbReference>
<evidence type="ECO:0000256" key="1">
    <source>
        <dbReference type="ARBA" id="ARBA00004370"/>
    </source>
</evidence>
<dbReference type="PROSITE" id="PS50262">
    <property type="entry name" value="G_PROTEIN_RECEP_F1_2"/>
    <property type="match status" value="1"/>
</dbReference>
<dbReference type="AlphaFoldDB" id="A0A8S3VPS4"/>
<keyword evidence="4 5" id="KW-0472">Membrane</keyword>
<reference evidence="7" key="1">
    <citation type="submission" date="2021-03" db="EMBL/GenBank/DDBJ databases">
        <authorList>
            <person name="Bekaert M."/>
        </authorList>
    </citation>
    <scope>NUCLEOTIDE SEQUENCE</scope>
</reference>
<dbReference type="Gene3D" id="1.20.1070.10">
    <property type="entry name" value="Rhodopsin 7-helix transmembrane proteins"/>
    <property type="match status" value="1"/>
</dbReference>
<feature type="transmembrane region" description="Helical" evidence="5">
    <location>
        <begin position="131"/>
        <end position="156"/>
    </location>
</feature>